<dbReference type="NCBIfam" id="NF004349">
    <property type="entry name" value="PRK05729.1"/>
    <property type="match status" value="1"/>
</dbReference>
<dbReference type="GO" id="GO:0005524">
    <property type="term" value="F:ATP binding"/>
    <property type="evidence" value="ECO:0007669"/>
    <property type="project" value="UniProtKB-KW"/>
</dbReference>
<keyword evidence="3" id="KW-0963">Cytoplasm</keyword>
<dbReference type="CDD" id="cd00817">
    <property type="entry name" value="ValRS_core"/>
    <property type="match status" value="1"/>
</dbReference>
<evidence type="ECO:0000256" key="7">
    <source>
        <dbReference type="ARBA" id="ARBA00022917"/>
    </source>
</evidence>
<dbReference type="GO" id="GO:0002161">
    <property type="term" value="F:aminoacyl-tRNA deacylase activity"/>
    <property type="evidence" value="ECO:0007669"/>
    <property type="project" value="InterPro"/>
</dbReference>
<dbReference type="InterPro" id="IPR014729">
    <property type="entry name" value="Rossmann-like_a/b/a_fold"/>
</dbReference>
<dbReference type="InterPro" id="IPR033705">
    <property type="entry name" value="Anticodon_Ia_Val"/>
</dbReference>
<keyword evidence="4" id="KW-0436">Ligase</keyword>
<dbReference type="PRINTS" id="PR00986">
    <property type="entry name" value="TRNASYNTHVAL"/>
</dbReference>
<comment type="similarity">
    <text evidence="1">Belongs to the class-I aminoacyl-tRNA synthetase family.</text>
</comment>
<evidence type="ECO:0000256" key="4">
    <source>
        <dbReference type="ARBA" id="ARBA00022598"/>
    </source>
</evidence>
<dbReference type="FunFam" id="3.90.740.10:FF:000005">
    <property type="entry name" value="Valine--tRNA ligase, mitochondrial"/>
    <property type="match status" value="1"/>
</dbReference>
<evidence type="ECO:0000313" key="13">
    <source>
        <dbReference type="EMBL" id="KAK8381479.1"/>
    </source>
</evidence>
<dbReference type="FunFam" id="3.40.50.620:FF:000078">
    <property type="entry name" value="Valine--tRNA ligase, mitochondrial"/>
    <property type="match status" value="1"/>
</dbReference>
<dbReference type="Pfam" id="PF00133">
    <property type="entry name" value="tRNA-synt_1"/>
    <property type="match status" value="1"/>
</dbReference>
<evidence type="ECO:0000259" key="11">
    <source>
        <dbReference type="Pfam" id="PF00133"/>
    </source>
</evidence>
<dbReference type="Gene3D" id="3.90.740.10">
    <property type="entry name" value="Valyl/Leucyl/Isoleucyl-tRNA synthetase, editing domain"/>
    <property type="match status" value="1"/>
</dbReference>
<dbReference type="SUPFAM" id="SSF52374">
    <property type="entry name" value="Nucleotidylyl transferase"/>
    <property type="match status" value="1"/>
</dbReference>
<organism evidence="13 14">
    <name type="scientific">Scylla paramamosain</name>
    <name type="common">Mud crab</name>
    <dbReference type="NCBI Taxonomy" id="85552"/>
    <lineage>
        <taxon>Eukaryota</taxon>
        <taxon>Metazoa</taxon>
        <taxon>Ecdysozoa</taxon>
        <taxon>Arthropoda</taxon>
        <taxon>Crustacea</taxon>
        <taxon>Multicrustacea</taxon>
        <taxon>Malacostraca</taxon>
        <taxon>Eumalacostraca</taxon>
        <taxon>Eucarida</taxon>
        <taxon>Decapoda</taxon>
        <taxon>Pleocyemata</taxon>
        <taxon>Brachyura</taxon>
        <taxon>Eubrachyura</taxon>
        <taxon>Portunoidea</taxon>
        <taxon>Portunidae</taxon>
        <taxon>Portuninae</taxon>
        <taxon>Scylla</taxon>
    </lineage>
</organism>
<feature type="domain" description="Aminoacyl-tRNA synthetase class Ia" evidence="11">
    <location>
        <begin position="47"/>
        <end position="603"/>
    </location>
</feature>
<evidence type="ECO:0000259" key="12">
    <source>
        <dbReference type="Pfam" id="PF08264"/>
    </source>
</evidence>
<gene>
    <name evidence="13" type="ORF">O3P69_018508</name>
</gene>
<keyword evidence="6" id="KW-0067">ATP-binding</keyword>
<dbReference type="GO" id="GO:0004832">
    <property type="term" value="F:valine-tRNA ligase activity"/>
    <property type="evidence" value="ECO:0007669"/>
    <property type="project" value="UniProtKB-EC"/>
</dbReference>
<dbReference type="InterPro" id="IPR002300">
    <property type="entry name" value="aa-tRNA-synth_Ia"/>
</dbReference>
<dbReference type="NCBIfam" id="TIGR00422">
    <property type="entry name" value="valS"/>
    <property type="match status" value="1"/>
</dbReference>
<evidence type="ECO:0000256" key="3">
    <source>
        <dbReference type="ARBA" id="ARBA00022490"/>
    </source>
</evidence>
<feature type="domain" description="Methionyl/Valyl/Leucyl/Isoleucyl-tRNA synthetase anticodon-binding" evidence="12">
    <location>
        <begin position="662"/>
        <end position="808"/>
    </location>
</feature>
<keyword evidence="7" id="KW-0648">Protein biosynthesis</keyword>
<evidence type="ECO:0000256" key="10">
    <source>
        <dbReference type="ARBA" id="ARBA00047552"/>
    </source>
</evidence>
<dbReference type="Proteomes" id="UP001487740">
    <property type="component" value="Unassembled WGS sequence"/>
</dbReference>
<keyword evidence="5" id="KW-0547">Nucleotide-binding</keyword>
<dbReference type="SUPFAM" id="SSF50677">
    <property type="entry name" value="ValRS/IleRS/LeuRS editing domain"/>
    <property type="match status" value="1"/>
</dbReference>
<sequence>MLSPALSKMLLLDGLWLPCLVNVVLQGLCLANVSSVRSSLSLSLSCRQQMQGRQVVFIPGADHAGIATQVVVERHLWDTQGKTKHDLGRQKFVNEVWKWKEEKGTMIFDQLRRLGASLDWDRAVFTMDVHMNEAVTEAFVRLYDAGLVYRKEALVNWCCSLQSAISDIEVDHLHLTGPTELTVPGYSKPVTFGKMYDFAYRLADSEEEVIVSTTRPETMLGDTAVMVHPEDPRYTHLHTRRLLHPLRRETIPVITDPVVDPEFGTGAVKVTPGHSHEDCQVGERHSLPFLSILDSSGKITNIVPEFEGLLRFEAREAVLSALSALGLYRGCRAHPMMVPRCSRTQDVIEPLLRPQWFVRCKELAKQASEAVQSGRLNLVPQLHRRAWHSWLDNITDWCVSRQLWWGHRIPVYHITAADGREVWVAAGSEEDARRKAVEKEGIPLASIISTLQEEDVLDTWFSSGLFPFASLGWPSQGRGETTPDLARFYPTTLVETGHDILFFWVARMVMLGLNLTGRLPFETVLLHGLLCDGGGHKMSKSRGNVIDPLDVINGASLEVLCERVEGSLNAEEVLTGIRRNFPTGIPECGADALRFTLCSTNFKNQLLNIDVTRMEQNKFFGNKIWQTVRFLLSALDKVADLGVSRASPVQESHRLQQLGLMDRWIMSHLAALVTTADNTFKAYDLHVVTKAFTTFWHNQLCDVYLESMKAVLRDGTEAERDAALQTLWTCIDTGLRLVAPFMPYLAEELYQRLPRQHGRQQSVMQCSYPLPKEFEGLRDLRVEEGVEALLEVASALRTLKTSYGIFHNRVNGTVVSSDGVLRNILTDNLQTLTTLGRMKEVKVQEGSSHSSFHSACAVSTISSATTVYLHLQGVVDPKVEVARLTKKLMKLERDERKVVKMVTSPGYLERSPPHVQLAHHTKLKSIRTEMEKVRALIHSLEDL</sequence>
<keyword evidence="14" id="KW-1185">Reference proteome</keyword>
<dbReference type="GO" id="GO:0005829">
    <property type="term" value="C:cytosol"/>
    <property type="evidence" value="ECO:0007669"/>
    <property type="project" value="TreeGrafter"/>
</dbReference>
<dbReference type="GO" id="GO:0006438">
    <property type="term" value="P:valyl-tRNA aminoacylation"/>
    <property type="evidence" value="ECO:0007669"/>
    <property type="project" value="InterPro"/>
</dbReference>
<dbReference type="EMBL" id="JARAKH010000040">
    <property type="protein sequence ID" value="KAK8381479.1"/>
    <property type="molecule type" value="Genomic_DNA"/>
</dbReference>
<evidence type="ECO:0000256" key="1">
    <source>
        <dbReference type="ARBA" id="ARBA00005594"/>
    </source>
</evidence>
<evidence type="ECO:0000256" key="9">
    <source>
        <dbReference type="ARBA" id="ARBA00029936"/>
    </source>
</evidence>
<accession>A0AAW0T2B7</accession>
<evidence type="ECO:0000256" key="2">
    <source>
        <dbReference type="ARBA" id="ARBA00013169"/>
    </source>
</evidence>
<dbReference type="Gene3D" id="1.10.287.380">
    <property type="entry name" value="Valyl-tRNA synthetase, C-terminal domain"/>
    <property type="match status" value="1"/>
</dbReference>
<proteinExistence type="inferred from homology"/>
<dbReference type="InterPro" id="IPR013155">
    <property type="entry name" value="M/V/L/I-tRNA-synth_anticd-bd"/>
</dbReference>
<keyword evidence="8" id="KW-0030">Aminoacyl-tRNA synthetase</keyword>
<dbReference type="AlphaFoldDB" id="A0AAW0T2B7"/>
<evidence type="ECO:0000256" key="8">
    <source>
        <dbReference type="ARBA" id="ARBA00023146"/>
    </source>
</evidence>
<dbReference type="SUPFAM" id="SSF46589">
    <property type="entry name" value="tRNA-binding arm"/>
    <property type="match status" value="1"/>
</dbReference>
<dbReference type="InterPro" id="IPR010978">
    <property type="entry name" value="tRNA-bd_arm"/>
</dbReference>
<dbReference type="EC" id="6.1.1.9" evidence="2"/>
<reference evidence="13 14" key="1">
    <citation type="submission" date="2023-03" db="EMBL/GenBank/DDBJ databases">
        <title>High-quality genome of Scylla paramamosain provides insights in environmental adaptation.</title>
        <authorList>
            <person name="Zhang L."/>
        </authorList>
    </citation>
    <scope>NUCLEOTIDE SEQUENCE [LARGE SCALE GENOMIC DNA]</scope>
    <source>
        <strain evidence="13">LZ_2023a</strain>
        <tissue evidence="13">Muscle</tissue>
    </source>
</reference>
<comment type="caution">
    <text evidence="13">The sequence shown here is derived from an EMBL/GenBank/DDBJ whole genome shotgun (WGS) entry which is preliminary data.</text>
</comment>
<dbReference type="SUPFAM" id="SSF47323">
    <property type="entry name" value="Anticodon-binding domain of a subclass of class I aminoacyl-tRNA synthetases"/>
    <property type="match status" value="1"/>
</dbReference>
<dbReference type="CDD" id="cd07962">
    <property type="entry name" value="Anticodon_Ia_Val"/>
    <property type="match status" value="1"/>
</dbReference>
<dbReference type="InterPro" id="IPR037118">
    <property type="entry name" value="Val-tRNA_synth_C_sf"/>
</dbReference>
<dbReference type="Pfam" id="PF08264">
    <property type="entry name" value="Anticodon_1"/>
    <property type="match status" value="1"/>
</dbReference>
<dbReference type="Gene3D" id="3.40.50.620">
    <property type="entry name" value="HUPs"/>
    <property type="match status" value="2"/>
</dbReference>
<evidence type="ECO:0000313" key="14">
    <source>
        <dbReference type="Proteomes" id="UP001487740"/>
    </source>
</evidence>
<dbReference type="InterPro" id="IPR009008">
    <property type="entry name" value="Val/Leu/Ile-tRNA-synth_edit"/>
</dbReference>
<dbReference type="PANTHER" id="PTHR11946">
    <property type="entry name" value="VALYL-TRNA SYNTHETASES"/>
    <property type="match status" value="1"/>
</dbReference>
<protein>
    <recommendedName>
        <fullName evidence="2">valine--tRNA ligase</fullName>
        <ecNumber evidence="2">6.1.1.9</ecNumber>
    </recommendedName>
    <alternativeName>
        <fullName evidence="9">Valyl-tRNA synthetase</fullName>
    </alternativeName>
</protein>
<dbReference type="Gene3D" id="1.10.730.10">
    <property type="entry name" value="Isoleucyl-tRNA Synthetase, Domain 1"/>
    <property type="match status" value="1"/>
</dbReference>
<dbReference type="PANTHER" id="PTHR11946:SF109">
    <property type="entry name" value="VALINE--TRNA LIGASE"/>
    <property type="match status" value="1"/>
</dbReference>
<evidence type="ECO:0000256" key="6">
    <source>
        <dbReference type="ARBA" id="ARBA00022840"/>
    </source>
</evidence>
<comment type="catalytic activity">
    <reaction evidence="10">
        <text>tRNA(Val) + L-valine + ATP = L-valyl-tRNA(Val) + AMP + diphosphate</text>
        <dbReference type="Rhea" id="RHEA:10704"/>
        <dbReference type="Rhea" id="RHEA-COMP:9672"/>
        <dbReference type="Rhea" id="RHEA-COMP:9708"/>
        <dbReference type="ChEBI" id="CHEBI:30616"/>
        <dbReference type="ChEBI" id="CHEBI:33019"/>
        <dbReference type="ChEBI" id="CHEBI:57762"/>
        <dbReference type="ChEBI" id="CHEBI:78442"/>
        <dbReference type="ChEBI" id="CHEBI:78537"/>
        <dbReference type="ChEBI" id="CHEBI:456215"/>
        <dbReference type="EC" id="6.1.1.9"/>
    </reaction>
</comment>
<name>A0AAW0T2B7_SCYPA</name>
<dbReference type="InterPro" id="IPR002303">
    <property type="entry name" value="Valyl-tRNA_ligase"/>
</dbReference>
<dbReference type="InterPro" id="IPR009080">
    <property type="entry name" value="tRNAsynth_Ia_anticodon-bd"/>
</dbReference>
<evidence type="ECO:0000256" key="5">
    <source>
        <dbReference type="ARBA" id="ARBA00022741"/>
    </source>
</evidence>